<proteinExistence type="predicted"/>
<dbReference type="Gene3D" id="2.60.40.1890">
    <property type="entry name" value="PCu(A)C copper chaperone"/>
    <property type="match status" value="1"/>
</dbReference>
<comment type="caution">
    <text evidence="3">The sequence shown here is derived from an EMBL/GenBank/DDBJ whole genome shotgun (WGS) entry which is preliminary data.</text>
</comment>
<gene>
    <name evidence="3" type="ORF">CLV72_105404</name>
</gene>
<reference evidence="3 4" key="1">
    <citation type="submission" date="2018-03" db="EMBL/GenBank/DDBJ databases">
        <title>Genomic Encyclopedia of Archaeal and Bacterial Type Strains, Phase II (KMG-II): from individual species to whole genera.</title>
        <authorList>
            <person name="Goeker M."/>
        </authorList>
    </citation>
    <scope>NUCLEOTIDE SEQUENCE [LARGE SCALE GENOMIC DNA]</scope>
    <source>
        <strain evidence="3 4">DSM 45601</strain>
    </source>
</reference>
<accession>A0A2T0Q2N4</accession>
<evidence type="ECO:0008006" key="5">
    <source>
        <dbReference type="Google" id="ProtNLM"/>
    </source>
</evidence>
<keyword evidence="4" id="KW-1185">Reference proteome</keyword>
<organism evidence="3 4">
    <name type="scientific">Allonocardiopsis opalescens</name>
    <dbReference type="NCBI Taxonomy" id="1144618"/>
    <lineage>
        <taxon>Bacteria</taxon>
        <taxon>Bacillati</taxon>
        <taxon>Actinomycetota</taxon>
        <taxon>Actinomycetes</taxon>
        <taxon>Streptosporangiales</taxon>
        <taxon>Allonocardiopsis</taxon>
    </lineage>
</organism>
<feature type="chain" id="PRO_5039038841" description="Copper(I)-binding protein" evidence="2">
    <location>
        <begin position="16"/>
        <end position="186"/>
    </location>
</feature>
<keyword evidence="2" id="KW-0732">Signal</keyword>
<sequence length="186" mass="17914">MVAAALCLAPAVALGGCGGGADAPASASPAASAPDREPSAAAAPGGDRGGAAAGAITVSEAWIPDPAGAERFAVYLAAANAAAAEDALVGASSPSAEGFDLVLAEDPGGADMRPVDEIPVPPGGSTELRPDGFHLMAVGAAPIAEGDRVDVDLVFRSGTEMSVTAPVLPASAHPADQAPEDHGGHH</sequence>
<feature type="compositionally biased region" description="Low complexity" evidence="1">
    <location>
        <begin position="23"/>
        <end position="45"/>
    </location>
</feature>
<feature type="region of interest" description="Disordered" evidence="1">
    <location>
        <begin position="165"/>
        <end position="186"/>
    </location>
</feature>
<dbReference type="PANTHER" id="PTHR36302:SF1">
    <property type="entry name" value="COPPER CHAPERONE PCU(A)C"/>
    <property type="match status" value="1"/>
</dbReference>
<name>A0A2T0Q2N4_9ACTN</name>
<evidence type="ECO:0000256" key="1">
    <source>
        <dbReference type="SAM" id="MobiDB-lite"/>
    </source>
</evidence>
<dbReference type="InterPro" id="IPR036182">
    <property type="entry name" value="PCuAC_sf"/>
</dbReference>
<dbReference type="EMBL" id="PVZC01000005">
    <property type="protein sequence ID" value="PRX98051.1"/>
    <property type="molecule type" value="Genomic_DNA"/>
</dbReference>
<feature type="signal peptide" evidence="2">
    <location>
        <begin position="1"/>
        <end position="15"/>
    </location>
</feature>
<feature type="region of interest" description="Disordered" evidence="1">
    <location>
        <begin position="23"/>
        <end position="49"/>
    </location>
</feature>
<dbReference type="AlphaFoldDB" id="A0A2T0Q2N4"/>
<evidence type="ECO:0000313" key="3">
    <source>
        <dbReference type="EMBL" id="PRX98051.1"/>
    </source>
</evidence>
<evidence type="ECO:0000256" key="2">
    <source>
        <dbReference type="SAM" id="SignalP"/>
    </source>
</evidence>
<evidence type="ECO:0000313" key="4">
    <source>
        <dbReference type="Proteomes" id="UP000237846"/>
    </source>
</evidence>
<dbReference type="SUPFAM" id="SSF110087">
    <property type="entry name" value="DR1885-like metal-binding protein"/>
    <property type="match status" value="1"/>
</dbReference>
<dbReference type="InterPro" id="IPR007410">
    <property type="entry name" value="LpqE-like"/>
</dbReference>
<dbReference type="InterPro" id="IPR058248">
    <property type="entry name" value="Lxx211020-like"/>
</dbReference>
<protein>
    <recommendedName>
        <fullName evidence="5">Copper(I)-binding protein</fullName>
    </recommendedName>
</protein>
<dbReference type="Pfam" id="PF04314">
    <property type="entry name" value="PCuAC"/>
    <property type="match status" value="1"/>
</dbReference>
<dbReference type="Proteomes" id="UP000237846">
    <property type="component" value="Unassembled WGS sequence"/>
</dbReference>
<dbReference type="PANTHER" id="PTHR36302">
    <property type="entry name" value="BLR7088 PROTEIN"/>
    <property type="match status" value="1"/>
</dbReference>